<organism evidence="1 2">
    <name type="scientific">Polynucleobacter kasalickyi</name>
    <dbReference type="NCBI Taxonomy" id="1938817"/>
    <lineage>
        <taxon>Bacteria</taxon>
        <taxon>Pseudomonadati</taxon>
        <taxon>Pseudomonadota</taxon>
        <taxon>Betaproteobacteria</taxon>
        <taxon>Burkholderiales</taxon>
        <taxon>Burkholderiaceae</taxon>
        <taxon>Polynucleobacter</taxon>
    </lineage>
</organism>
<sequence>MTTTTITTTTSPETTESTSQSLKFCSSCSREKRLEGGTWIPTSNKKQRWICASCLYNRTHRTGSAKE</sequence>
<dbReference type="EMBL" id="FWXJ01000015">
    <property type="protein sequence ID" value="SMC76120.1"/>
    <property type="molecule type" value="Genomic_DNA"/>
</dbReference>
<protein>
    <submittedName>
        <fullName evidence="1">Uncharacterized protein</fullName>
    </submittedName>
</protein>
<gene>
    <name evidence="1" type="ORF">SAMN06296008_11559</name>
</gene>
<reference evidence="1 2" key="1">
    <citation type="submission" date="2017-04" db="EMBL/GenBank/DDBJ databases">
        <authorList>
            <person name="Afonso C.L."/>
            <person name="Miller P.J."/>
            <person name="Scott M.A."/>
            <person name="Spackman E."/>
            <person name="Goraichik I."/>
            <person name="Dimitrov K.M."/>
            <person name="Suarez D.L."/>
            <person name="Swayne D.E."/>
        </authorList>
    </citation>
    <scope>NUCLEOTIDE SEQUENCE [LARGE SCALE GENOMIC DNA]</scope>
    <source>
        <strain evidence="1 2">VK13</strain>
    </source>
</reference>
<dbReference type="RefSeq" id="WP_143736179.1">
    <property type="nucleotide sequence ID" value="NZ_FWXJ01000015.1"/>
</dbReference>
<name>A0A1W2BT13_9BURK</name>
<evidence type="ECO:0000313" key="1">
    <source>
        <dbReference type="EMBL" id="SMC76120.1"/>
    </source>
</evidence>
<keyword evidence="2" id="KW-1185">Reference proteome</keyword>
<dbReference type="OrthoDB" id="9133297at2"/>
<dbReference type="Proteomes" id="UP000192708">
    <property type="component" value="Unassembled WGS sequence"/>
</dbReference>
<proteinExistence type="predicted"/>
<evidence type="ECO:0000313" key="2">
    <source>
        <dbReference type="Proteomes" id="UP000192708"/>
    </source>
</evidence>
<accession>A0A1W2BT13</accession>
<dbReference type="AlphaFoldDB" id="A0A1W2BT13"/>